<evidence type="ECO:0000256" key="2">
    <source>
        <dbReference type="ARBA" id="ARBA00022723"/>
    </source>
</evidence>
<dbReference type="Pfam" id="PF04828">
    <property type="entry name" value="GFA"/>
    <property type="match status" value="1"/>
</dbReference>
<dbReference type="PROSITE" id="PS51891">
    <property type="entry name" value="CENP_V_GFA"/>
    <property type="match status" value="1"/>
</dbReference>
<dbReference type="EMBL" id="CP109208">
    <property type="protein sequence ID" value="WUU58475.1"/>
    <property type="molecule type" value="Genomic_DNA"/>
</dbReference>
<evidence type="ECO:0000313" key="6">
    <source>
        <dbReference type="EMBL" id="WUU58475.1"/>
    </source>
</evidence>
<dbReference type="PANTHER" id="PTHR33337:SF40">
    <property type="entry name" value="CENP-V_GFA DOMAIN-CONTAINING PROTEIN-RELATED"/>
    <property type="match status" value="1"/>
</dbReference>
<name>A0ABZ1YFW8_9ACTN</name>
<dbReference type="SUPFAM" id="SSF51316">
    <property type="entry name" value="Mss4-like"/>
    <property type="match status" value="1"/>
</dbReference>
<evidence type="ECO:0000259" key="5">
    <source>
        <dbReference type="PROSITE" id="PS51891"/>
    </source>
</evidence>
<evidence type="ECO:0000256" key="4">
    <source>
        <dbReference type="ARBA" id="ARBA00023239"/>
    </source>
</evidence>
<evidence type="ECO:0000256" key="1">
    <source>
        <dbReference type="ARBA" id="ARBA00005495"/>
    </source>
</evidence>
<keyword evidence="4" id="KW-0456">Lyase</keyword>
<protein>
    <submittedName>
        <fullName evidence="6">GFA family protein</fullName>
    </submittedName>
</protein>
<sequence length="179" mass="19294">METATSERTKGPISAEEQPRAAADLVATHALVNGAGDTPQPITDLRGPEPRLRTGHCQCGDIAYQVTGSPDDPHLCSCEHDTRISGGPAVLWVGFRKEELIWTGPGGEPTWYSTWPTLHRGFCPRCGTHLASVADNSEMIMVTGFSLTDQHGIEPVGHSFREAAAPWITVTLAPDPLRD</sequence>
<dbReference type="RefSeq" id="WP_266477795.1">
    <property type="nucleotide sequence ID" value="NZ_CP109208.1"/>
</dbReference>
<organism evidence="6">
    <name type="scientific">Streptomyces althioticus</name>
    <dbReference type="NCBI Taxonomy" id="83380"/>
    <lineage>
        <taxon>Bacteria</taxon>
        <taxon>Bacillati</taxon>
        <taxon>Actinomycetota</taxon>
        <taxon>Actinomycetes</taxon>
        <taxon>Kitasatosporales</taxon>
        <taxon>Streptomycetaceae</taxon>
        <taxon>Streptomyces</taxon>
        <taxon>Streptomyces althioticus group</taxon>
    </lineage>
</organism>
<evidence type="ECO:0000256" key="3">
    <source>
        <dbReference type="ARBA" id="ARBA00022833"/>
    </source>
</evidence>
<dbReference type="InterPro" id="IPR011057">
    <property type="entry name" value="Mss4-like_sf"/>
</dbReference>
<comment type="similarity">
    <text evidence="1">Belongs to the Gfa family.</text>
</comment>
<keyword evidence="2" id="KW-0479">Metal-binding</keyword>
<keyword evidence="3" id="KW-0862">Zinc</keyword>
<keyword evidence="6" id="KW-0614">Plasmid</keyword>
<proteinExistence type="inferred from homology"/>
<accession>A0ABZ1YFW8</accession>
<feature type="domain" description="CENP-V/GFA" evidence="5">
    <location>
        <begin position="53"/>
        <end position="162"/>
    </location>
</feature>
<reference evidence="6" key="1">
    <citation type="submission" date="2022-10" db="EMBL/GenBank/DDBJ databases">
        <title>The complete genomes of actinobacterial strains from the NBC collection.</title>
        <authorList>
            <person name="Joergensen T.S."/>
            <person name="Alvarez Arevalo M."/>
            <person name="Sterndorff E.B."/>
            <person name="Faurdal D."/>
            <person name="Vuksanovic O."/>
            <person name="Mourched A.-S."/>
            <person name="Charusanti P."/>
            <person name="Shaw S."/>
            <person name="Blin K."/>
            <person name="Weber T."/>
        </authorList>
    </citation>
    <scope>NUCLEOTIDE SEQUENCE [LARGE SCALE GENOMIC DNA]</scope>
    <source>
        <strain evidence="6">NBC 01686</strain>
        <plasmid evidence="6">unnamed1</plasmid>
    </source>
</reference>
<gene>
    <name evidence="6" type="ORF">OIE82_35445</name>
</gene>
<dbReference type="PANTHER" id="PTHR33337">
    <property type="entry name" value="GFA DOMAIN-CONTAINING PROTEIN"/>
    <property type="match status" value="1"/>
</dbReference>
<geneLocation type="plasmid" evidence="6">
    <name>unnamed1</name>
</geneLocation>
<dbReference type="InterPro" id="IPR006913">
    <property type="entry name" value="CENP-V/GFA"/>
</dbReference>
<dbReference type="Gene3D" id="3.90.1590.10">
    <property type="entry name" value="glutathione-dependent formaldehyde- activating enzyme (gfa)"/>
    <property type="match status" value="1"/>
</dbReference>